<keyword evidence="1" id="KW-0732">Signal</keyword>
<organism evidence="2 3">
    <name type="scientific">Gordonia bronchialis (strain ATCC 25592 / DSM 43247 / BCRC 13721 / JCM 3198 / KCTC 3076 / NBRC 16047 / NCTC 10667)</name>
    <name type="common">Rhodococcus bronchialis</name>
    <dbReference type="NCBI Taxonomy" id="526226"/>
    <lineage>
        <taxon>Bacteria</taxon>
        <taxon>Bacillati</taxon>
        <taxon>Actinomycetota</taxon>
        <taxon>Actinomycetes</taxon>
        <taxon>Mycobacteriales</taxon>
        <taxon>Gordoniaceae</taxon>
        <taxon>Gordonia</taxon>
    </lineage>
</organism>
<dbReference type="KEGG" id="gbr:Gbro_1046"/>
<dbReference type="EMBL" id="CP001802">
    <property type="protein sequence ID" value="ACY20356.1"/>
    <property type="molecule type" value="Genomic_DNA"/>
</dbReference>
<keyword evidence="3" id="KW-1185">Reference proteome</keyword>
<proteinExistence type="predicted"/>
<gene>
    <name evidence="2" type="ordered locus">Gbro_1046</name>
</gene>
<dbReference type="eggNOG" id="COG1073">
    <property type="taxonomic scope" value="Bacteria"/>
</dbReference>
<dbReference type="HOGENOM" id="CLU_1832335_0_0_11"/>
<dbReference type="AlphaFoldDB" id="D0L4D2"/>
<evidence type="ECO:0000313" key="3">
    <source>
        <dbReference type="Proteomes" id="UP000001219"/>
    </source>
</evidence>
<dbReference type="PROSITE" id="PS51257">
    <property type="entry name" value="PROKAR_LIPOPROTEIN"/>
    <property type="match status" value="1"/>
</dbReference>
<protein>
    <submittedName>
        <fullName evidence="2">Uncharacterized protein</fullName>
    </submittedName>
</protein>
<accession>D0L4D2</accession>
<feature type="chain" id="PRO_5003011052" evidence="1">
    <location>
        <begin position="28"/>
        <end position="140"/>
    </location>
</feature>
<feature type="signal peptide" evidence="1">
    <location>
        <begin position="1"/>
        <end position="27"/>
    </location>
</feature>
<dbReference type="Proteomes" id="UP000001219">
    <property type="component" value="Chromosome"/>
</dbReference>
<name>D0L4D2_GORB4</name>
<reference evidence="2 3" key="2">
    <citation type="journal article" date="2010" name="Stand. Genomic Sci.">
        <title>Complete genome sequence of Gordonia bronchialis type strain (3410).</title>
        <authorList>
            <person name="Ivanova N."/>
            <person name="Sikorski J."/>
            <person name="Jando M."/>
            <person name="Lapidus A."/>
            <person name="Nolan M."/>
            <person name="Lucas S."/>
            <person name="Del Rio T.G."/>
            <person name="Tice H."/>
            <person name="Copeland A."/>
            <person name="Cheng J.F."/>
            <person name="Chen F."/>
            <person name="Bruce D."/>
            <person name="Goodwin L."/>
            <person name="Pitluck S."/>
            <person name="Mavromatis K."/>
            <person name="Ovchinnikova G."/>
            <person name="Pati A."/>
            <person name="Chen A."/>
            <person name="Palaniappan K."/>
            <person name="Land M."/>
            <person name="Hauser L."/>
            <person name="Chang Y.J."/>
            <person name="Jeffries C.D."/>
            <person name="Chain P."/>
            <person name="Saunders E."/>
            <person name="Han C."/>
            <person name="Detter J.C."/>
            <person name="Brettin T."/>
            <person name="Rohde M."/>
            <person name="Goker M."/>
            <person name="Bristow J."/>
            <person name="Eisen J.A."/>
            <person name="Markowitz V."/>
            <person name="Hugenholtz P."/>
            <person name="Klenk H.P."/>
            <person name="Kyrpides N.C."/>
        </authorList>
    </citation>
    <scope>NUCLEOTIDE SEQUENCE [LARGE SCALE GENOMIC DNA]</scope>
    <source>
        <strain evidence="3">ATCC 25592 / DSM 43247 / BCRC 13721 / JCM 3198 / KCTC 3076 / NBRC 16047 / NCTC 10667</strain>
    </source>
</reference>
<dbReference type="RefSeq" id="WP_012832934.1">
    <property type="nucleotide sequence ID" value="NC_013441.1"/>
</dbReference>
<dbReference type="STRING" id="526226.Gbro_1046"/>
<reference evidence="3" key="1">
    <citation type="submission" date="2009-10" db="EMBL/GenBank/DDBJ databases">
        <title>The complete chromosome of Gordonia bronchialis DSM 43247.</title>
        <authorList>
            <consortium name="US DOE Joint Genome Institute (JGI-PGF)"/>
            <person name="Lucas S."/>
            <person name="Copeland A."/>
            <person name="Lapidus A."/>
            <person name="Glavina del Rio T."/>
            <person name="Dalin E."/>
            <person name="Tice H."/>
            <person name="Bruce D."/>
            <person name="Goodwin L."/>
            <person name="Pitluck S."/>
            <person name="Kyrpides N."/>
            <person name="Mavromatis K."/>
            <person name="Ivanova N."/>
            <person name="Ovchinnikova G."/>
            <person name="Saunders E."/>
            <person name="Brettin T."/>
            <person name="Detter J.C."/>
            <person name="Han C."/>
            <person name="Larimer F."/>
            <person name="Land M."/>
            <person name="Hauser L."/>
            <person name="Markowitz V."/>
            <person name="Cheng J.-F."/>
            <person name="Hugenholtz P."/>
            <person name="Woyke T."/>
            <person name="Wu D."/>
            <person name="Jando M."/>
            <person name="Schneider S."/>
            <person name="Goeker M."/>
            <person name="Klenk H.-P."/>
            <person name="Eisen J.A."/>
        </authorList>
    </citation>
    <scope>NUCLEOTIDE SEQUENCE [LARGE SCALE GENOMIC DNA]</scope>
    <source>
        <strain evidence="3">ATCC 25592 / DSM 43247 / BCRC 13721 / JCM 3198 / KCTC 3076 / NBRC 16047 / NCTC 10667</strain>
    </source>
</reference>
<evidence type="ECO:0000256" key="1">
    <source>
        <dbReference type="SAM" id="SignalP"/>
    </source>
</evidence>
<evidence type="ECO:0000313" key="2">
    <source>
        <dbReference type="EMBL" id="ACY20356.1"/>
    </source>
</evidence>
<sequence>MRSRLVCALVYWLGVVATLTGCGSAPAPSGLSAGIVSDDLGNGLRTYRQEDLTPVGILVWFHGMDSDGTEFDHDPRQRHFAEPFLRTGWVIASATAGGNSFGNDAALRDYRNLIGVAQTRYRTGYLVFAAESMGRSQHSG</sequence>